<dbReference type="InterPro" id="IPR018200">
    <property type="entry name" value="USP_CS"/>
</dbReference>
<evidence type="ECO:0000313" key="3">
    <source>
        <dbReference type="EMBL" id="KPA77499.1"/>
    </source>
</evidence>
<feature type="compositionally biased region" description="Polar residues" evidence="1">
    <location>
        <begin position="794"/>
        <end position="814"/>
    </location>
</feature>
<comment type="caution">
    <text evidence="3">The sequence shown here is derived from an EMBL/GenBank/DDBJ whole genome shotgun (WGS) entry which is preliminary data.</text>
</comment>
<dbReference type="InterPro" id="IPR028889">
    <property type="entry name" value="USP"/>
</dbReference>
<feature type="region of interest" description="Disordered" evidence="1">
    <location>
        <begin position="315"/>
        <end position="351"/>
    </location>
</feature>
<dbReference type="RefSeq" id="XP_015655938.1">
    <property type="nucleotide sequence ID" value="XM_015805325.1"/>
</dbReference>
<dbReference type="VEuPathDB" id="TriTrypDB:LpyrH10_16_0690"/>
<organism evidence="3 4">
    <name type="scientific">Leptomonas pyrrhocoris</name>
    <name type="common">Firebug parasite</name>
    <dbReference type="NCBI Taxonomy" id="157538"/>
    <lineage>
        <taxon>Eukaryota</taxon>
        <taxon>Discoba</taxon>
        <taxon>Euglenozoa</taxon>
        <taxon>Kinetoplastea</taxon>
        <taxon>Metakinetoplastina</taxon>
        <taxon>Trypanosomatida</taxon>
        <taxon>Trypanosomatidae</taxon>
        <taxon>Leishmaniinae</taxon>
        <taxon>Leptomonas</taxon>
    </lineage>
</organism>
<dbReference type="GO" id="GO:0016579">
    <property type="term" value="P:protein deubiquitination"/>
    <property type="evidence" value="ECO:0007669"/>
    <property type="project" value="InterPro"/>
</dbReference>
<protein>
    <submittedName>
        <fullName evidence="3">Putative mitochondrial ubiqitin hydrolase</fullName>
    </submittedName>
</protein>
<proteinExistence type="predicted"/>
<feature type="region of interest" description="Disordered" evidence="1">
    <location>
        <begin position="793"/>
        <end position="815"/>
    </location>
</feature>
<dbReference type="GO" id="GO:0004843">
    <property type="term" value="F:cysteine-type deubiquitinase activity"/>
    <property type="evidence" value="ECO:0007669"/>
    <property type="project" value="InterPro"/>
</dbReference>
<evidence type="ECO:0000313" key="4">
    <source>
        <dbReference type="Proteomes" id="UP000037923"/>
    </source>
</evidence>
<evidence type="ECO:0000259" key="2">
    <source>
        <dbReference type="PROSITE" id="PS50235"/>
    </source>
</evidence>
<keyword evidence="4" id="KW-1185">Reference proteome</keyword>
<dbReference type="EMBL" id="LGTL01000016">
    <property type="protein sequence ID" value="KPA77499.1"/>
    <property type="molecule type" value="Genomic_DNA"/>
</dbReference>
<gene>
    <name evidence="3" type="ORF">ABB37_06887</name>
</gene>
<dbReference type="OrthoDB" id="73004at2759"/>
<dbReference type="Gene3D" id="3.90.70.10">
    <property type="entry name" value="Cysteine proteinases"/>
    <property type="match status" value="1"/>
</dbReference>
<reference evidence="3 4" key="1">
    <citation type="submission" date="2015-07" db="EMBL/GenBank/DDBJ databases">
        <title>High-quality genome of monoxenous trypanosomatid Leptomonas pyrrhocoris.</title>
        <authorList>
            <person name="Flegontov P."/>
            <person name="Butenko A."/>
            <person name="Firsov S."/>
            <person name="Vlcek C."/>
            <person name="Logacheva M.D."/>
            <person name="Field M."/>
            <person name="Filatov D."/>
            <person name="Flegontova O."/>
            <person name="Gerasimov E."/>
            <person name="Jackson A.P."/>
            <person name="Kelly S."/>
            <person name="Opperdoes F."/>
            <person name="O'Reilly A."/>
            <person name="Votypka J."/>
            <person name="Yurchenko V."/>
            <person name="Lukes J."/>
        </authorList>
    </citation>
    <scope>NUCLEOTIDE SEQUENCE [LARGE SCALE GENOMIC DNA]</scope>
    <source>
        <strain evidence="3">H10</strain>
    </source>
</reference>
<dbReference type="PANTHER" id="PTHR21646">
    <property type="entry name" value="UBIQUITIN CARBOXYL-TERMINAL HYDROLASE"/>
    <property type="match status" value="1"/>
</dbReference>
<dbReference type="Proteomes" id="UP000037923">
    <property type="component" value="Unassembled WGS sequence"/>
</dbReference>
<dbReference type="SUPFAM" id="SSF54001">
    <property type="entry name" value="Cysteine proteinases"/>
    <property type="match status" value="1"/>
</dbReference>
<name>A0A0M9FWP1_LEPPY</name>
<dbReference type="CDD" id="cd02257">
    <property type="entry name" value="Peptidase_C19"/>
    <property type="match status" value="1"/>
</dbReference>
<dbReference type="PANTHER" id="PTHR21646:SF92">
    <property type="entry name" value="CARBOXYL-TERMINAL HYDROLASE, PUTATIVE-RELATED"/>
    <property type="match status" value="1"/>
</dbReference>
<dbReference type="Pfam" id="PF00443">
    <property type="entry name" value="UCH"/>
    <property type="match status" value="1"/>
</dbReference>
<dbReference type="OMA" id="LCSVICH"/>
<accession>A0A0M9FWP1</accession>
<dbReference type="GeneID" id="26907173"/>
<feature type="compositionally biased region" description="Low complexity" evidence="1">
    <location>
        <begin position="59"/>
        <end position="72"/>
    </location>
</feature>
<evidence type="ECO:0000256" key="1">
    <source>
        <dbReference type="SAM" id="MobiDB-lite"/>
    </source>
</evidence>
<dbReference type="PROSITE" id="PS00973">
    <property type="entry name" value="USP_2"/>
    <property type="match status" value="1"/>
</dbReference>
<dbReference type="InterPro" id="IPR050185">
    <property type="entry name" value="Ub_carboxyl-term_hydrolase"/>
</dbReference>
<dbReference type="AlphaFoldDB" id="A0A0M9FWP1"/>
<dbReference type="PROSITE" id="PS50235">
    <property type="entry name" value="USP_3"/>
    <property type="match status" value="1"/>
</dbReference>
<feature type="compositionally biased region" description="Polar residues" evidence="1">
    <location>
        <begin position="99"/>
        <end position="113"/>
    </location>
</feature>
<feature type="domain" description="USP" evidence="2">
    <location>
        <begin position="154"/>
        <end position="760"/>
    </location>
</feature>
<dbReference type="InterPro" id="IPR001394">
    <property type="entry name" value="Peptidase_C19_UCH"/>
</dbReference>
<feature type="region of interest" description="Disordered" evidence="1">
    <location>
        <begin position="1"/>
        <end position="116"/>
    </location>
</feature>
<sequence>MSVSAKEPPAHAAGQREGTRSFTVEMEECAALPLDADEVSAVPPTPPRGVDKKAGGASGSSVGSSFPSHGASNTNDHHPLSQQQTPQQQQRRIGGRPGNATTSALSHRTTTGMGSAGGVNSLHLVTCLTGTPASQRAAEAAASRDPDFHPMIVCPLQNLGNTCYFNSGVQMLANCPALIYGVRNSPLCHAARSNSPLQSHTSRVNSSSAAAKLCLSGGDANHTLFEEFAVLLARMENNDLCSGEALSPVRALDALARVYKQFEGRSQQDAAEMMTAVLASLEEEGGQYAEVVQLLDSFADDAALVGQAGPNGGAAAMAASSSLLPRQPSGDPASSTAHRSEEGCTDEFSASPLKSVGTASALPGARGAHVIAMLRFMKQVNAENEQLEREVKQRHGKPYLGTFHPPRLRLNPVMDSFRGYSVSQVECHHCRRVSRVVSDFNALLIDVPTNRQRSQFAARHPHLRRLAPDGQQLQAKKHTGFTWWNPLSFFSSAWGRLARLFASSVPFPLTLQECLDIHFEPVKLHGSNQYRCESCGTTSEATKSESLLGLPEYLVLHMKRFEAGRCFNSKKTDPVIFPASWDSLTAAEAAQKELAGRAVPEVLDLRRYLHSVTAPFAEPIPPCLSGSLGAALEDEEAEGAPSPSPQRHASSAFPAATTATNTTASHYLNPNTAATTVPAALSSPSPNPDGTTPGAIPTTYTLDGVVNHHGGYDGGHYTVYLYKTTSEQRSWVYISDDEIERASDGEAADSEEYVLLYRRQPIVRPAVEFDEGGRLRQKARYYLSREASLEASPVSATAGTHSAEAGSTLSSPGTGTAAATPSVSLSFSSSLPSSAASPHVYISRMWLQRVAFLCEPGPIVNRLCYCTAADQQKVVTHRSLFPPDVQVPGAVPHVHGPPVEWFYVPITRADYAIFYDAFGGNAAVTAEEVAAIHHAQEKFVASVTEAERVKPRGGFLAGQR</sequence>
<dbReference type="InterPro" id="IPR038765">
    <property type="entry name" value="Papain-like_cys_pep_sf"/>
</dbReference>
<keyword evidence="3" id="KW-0378">Hydrolase</keyword>
<feature type="region of interest" description="Disordered" evidence="1">
    <location>
        <begin position="633"/>
        <end position="653"/>
    </location>
</feature>